<dbReference type="Proteomes" id="UP001500888">
    <property type="component" value="Unassembled WGS sequence"/>
</dbReference>
<dbReference type="EMBL" id="BAAAZR010000001">
    <property type="protein sequence ID" value="GAA3790865.1"/>
    <property type="molecule type" value="Genomic_DNA"/>
</dbReference>
<protein>
    <submittedName>
        <fullName evidence="1">Uncharacterized protein</fullName>
    </submittedName>
</protein>
<comment type="caution">
    <text evidence="1">The sequence shown here is derived from an EMBL/GenBank/DDBJ whole genome shotgun (WGS) entry which is preliminary data.</text>
</comment>
<keyword evidence="2" id="KW-1185">Reference proteome</keyword>
<evidence type="ECO:0000313" key="2">
    <source>
        <dbReference type="Proteomes" id="UP001500888"/>
    </source>
</evidence>
<gene>
    <name evidence="1" type="ORF">GCM10022226_07350</name>
</gene>
<proteinExistence type="predicted"/>
<accession>A0ABP7HCE4</accession>
<organism evidence="1 2">
    <name type="scientific">Sphaerisporangium flaviroseum</name>
    <dbReference type="NCBI Taxonomy" id="509199"/>
    <lineage>
        <taxon>Bacteria</taxon>
        <taxon>Bacillati</taxon>
        <taxon>Actinomycetota</taxon>
        <taxon>Actinomycetes</taxon>
        <taxon>Streptosporangiales</taxon>
        <taxon>Streptosporangiaceae</taxon>
        <taxon>Sphaerisporangium</taxon>
    </lineage>
</organism>
<evidence type="ECO:0000313" key="1">
    <source>
        <dbReference type="EMBL" id="GAA3790865.1"/>
    </source>
</evidence>
<name>A0ABP7HCE4_9ACTN</name>
<reference evidence="2" key="1">
    <citation type="journal article" date="2019" name="Int. J. Syst. Evol. Microbiol.">
        <title>The Global Catalogue of Microorganisms (GCM) 10K type strain sequencing project: providing services to taxonomists for standard genome sequencing and annotation.</title>
        <authorList>
            <consortium name="The Broad Institute Genomics Platform"/>
            <consortium name="The Broad Institute Genome Sequencing Center for Infectious Disease"/>
            <person name="Wu L."/>
            <person name="Ma J."/>
        </authorList>
    </citation>
    <scope>NUCLEOTIDE SEQUENCE [LARGE SCALE GENOMIC DNA]</scope>
    <source>
        <strain evidence="2">JCM 16908</strain>
    </source>
</reference>
<sequence length="81" mass="8819">MATGLFEPFRQPVRGLVWAMSALFAQPVAKAVPPIAALLDRPPAGPLTAYRRGRPIDLTLDHDQALKFENAVRAMAAPHCE</sequence>